<accession>A0A976N1T0</accession>
<sequence>MSSFSNFLGKATSTLGNIANPVSALGSLVSGVSSLFGPSRAQQRRMYEWQLKKNVEAQDYLAQQQFTRQMDAWKQNNEYNTPSAQKQRLIEAGLLGTAQSQSASLASSSGSQLPTITTPSAATPSGIVSANAAAEQRNLNLDTALKLAQIAVTNSQARKNDSEAGRAASDTVLNKIRGDYFTSLSGQAQSQTALNEALTLSQTIDNQFASGTLNVRIDQVKASYQQILAQIDNIKTLTGKARVDAFNSIVQTLSQVSVNEALVSYYNSGAELNAENIGLIRSMAQLYTQQRLNAQTDEAAAYFDLTGRHRPGYGLRIDASPGDISASAVRDYRSRAQAGRSPSETRWMQNQQNFSYKPREYNQRTAIAISQGAASVVGAVLGAAVLRSPYGAVVGSSIGSSLYYPRSTSEFGQGYRR</sequence>
<dbReference type="EMBL" id="OM869608">
    <property type="protein sequence ID" value="UPW41477.1"/>
    <property type="molecule type" value="Genomic_DNA"/>
</dbReference>
<name>A0A976N1T0_9VIRU</name>
<protein>
    <submittedName>
        <fullName evidence="1">DNA pilot protein</fullName>
    </submittedName>
</protein>
<evidence type="ECO:0000313" key="1">
    <source>
        <dbReference type="EMBL" id="UPW41477.1"/>
    </source>
</evidence>
<proteinExistence type="predicted"/>
<organism evidence="1">
    <name type="scientific">Dipodfec virus UA23Rod_1114</name>
    <dbReference type="NCBI Taxonomy" id="2936533"/>
    <lineage>
        <taxon>Viruses</taxon>
        <taxon>Monodnaviria</taxon>
        <taxon>Sangervirae</taxon>
        <taxon>Phixviricota</taxon>
        <taxon>Malgrandaviricetes</taxon>
        <taxon>Petitvirales</taxon>
        <taxon>Microviridae</taxon>
    </lineage>
</organism>
<reference evidence="1" key="1">
    <citation type="submission" date="2022-02" db="EMBL/GenBank/DDBJ databases">
        <title>Towards deciphering the DNA virus diversity associated with rodent species in the families Cricetidae and Heteromyidae.</title>
        <authorList>
            <person name="Lund M."/>
            <person name="Larsen B.B."/>
            <person name="Gryseels S."/>
            <person name="Kraberger S."/>
            <person name="Rowsey D.M."/>
            <person name="Steger L."/>
            <person name="Yule K.M."/>
            <person name="Upham N.S."/>
            <person name="Worobey M."/>
            <person name="Van Doorslaer K."/>
            <person name="Varsani A."/>
        </authorList>
    </citation>
    <scope>NUCLEOTIDE SEQUENCE</scope>
    <source>
        <strain evidence="1">UA23Rod_1114</strain>
    </source>
</reference>